<keyword evidence="1" id="KW-0812">Transmembrane</keyword>
<keyword evidence="3" id="KW-1185">Reference proteome</keyword>
<evidence type="ECO:0000313" key="2">
    <source>
        <dbReference type="EMBL" id="WZU68008.2"/>
    </source>
</evidence>
<evidence type="ECO:0000313" key="3">
    <source>
        <dbReference type="Proteomes" id="UP001470809"/>
    </source>
</evidence>
<dbReference type="AlphaFoldDB" id="A0AAN0MBE3"/>
<dbReference type="KEGG" id="yrh:AABB31_03425"/>
<gene>
    <name evidence="2" type="ORF">AABB31_03425</name>
</gene>
<keyword evidence="1" id="KW-1133">Transmembrane helix</keyword>
<reference evidence="3" key="1">
    <citation type="submission" date="2024-04" db="EMBL/GenBank/DDBJ databases">
        <title>Phylogenomic analyses of a clade within the roseobacter group suggest taxonomic reassignments of species of the genera Aestuariivita, Citreicella, Loktanella, Nautella, Pelagibaca, Ruegeria, Thalassobius, Thiobacimonas and Tropicibacter, and the proposal o.</title>
        <authorList>
            <person name="Jeon C.O."/>
        </authorList>
    </citation>
    <scope>NUCLEOTIDE SEQUENCE [LARGE SCALE GENOMIC DNA]</scope>
    <source>
        <strain evidence="3">SS1-5</strain>
    </source>
</reference>
<proteinExistence type="predicted"/>
<keyword evidence="1" id="KW-0472">Membrane</keyword>
<sequence>MIRSLPQRKKAIGLDVSLAIVNIVLLLIFFFLATGQLLNPPSQGVDISETTELPLDQLPSPILVVRDSGSWQLDGQDVAPDLLGAALSNLETPLILHVLIGRDAPATSLLEIINRPDLSQAEIKLVTLRRTVQP</sequence>
<protein>
    <submittedName>
        <fullName evidence="2">ExbD/TolR family protein</fullName>
    </submittedName>
</protein>
<accession>A0AAN0MBE3</accession>
<dbReference type="RefSeq" id="WP_373634943.1">
    <property type="nucleotide sequence ID" value="NZ_CP151767.2"/>
</dbReference>
<dbReference type="Proteomes" id="UP001470809">
    <property type="component" value="Chromosome"/>
</dbReference>
<reference evidence="2 3" key="2">
    <citation type="submission" date="2024-08" db="EMBL/GenBank/DDBJ databases">
        <title>Phylogenomic analyses of a clade within the roseobacter group suggest taxonomic reassignments of species of the genera Aestuariivita, Citreicella, Loktanella, Nautella, Pelagibaca, Ruegeria, Thalassobius, Thiobacimonas and Tropicibacter, and the proposal o.</title>
        <authorList>
            <person name="Jeon C.O."/>
        </authorList>
    </citation>
    <scope>NUCLEOTIDE SEQUENCE [LARGE SCALE GENOMIC DNA]</scope>
    <source>
        <strain evidence="2 3">SS1-5</strain>
    </source>
</reference>
<dbReference type="EMBL" id="CP151767">
    <property type="protein sequence ID" value="WZU68008.2"/>
    <property type="molecule type" value="Genomic_DNA"/>
</dbReference>
<name>A0AAN0MBE3_9RHOB</name>
<organism evidence="2 3">
    <name type="scientific">Yoonia rhodophyticola</name>
    <dbReference type="NCBI Taxonomy" id="3137370"/>
    <lineage>
        <taxon>Bacteria</taxon>
        <taxon>Pseudomonadati</taxon>
        <taxon>Pseudomonadota</taxon>
        <taxon>Alphaproteobacteria</taxon>
        <taxon>Rhodobacterales</taxon>
        <taxon>Paracoccaceae</taxon>
        <taxon>Yoonia</taxon>
    </lineage>
</organism>
<feature type="transmembrane region" description="Helical" evidence="1">
    <location>
        <begin position="12"/>
        <end position="33"/>
    </location>
</feature>
<evidence type="ECO:0000256" key="1">
    <source>
        <dbReference type="SAM" id="Phobius"/>
    </source>
</evidence>